<dbReference type="NCBIfam" id="NF011161">
    <property type="entry name" value="PRK14562.1-6"/>
    <property type="match status" value="1"/>
</dbReference>
<evidence type="ECO:0000313" key="3">
    <source>
        <dbReference type="EMBL" id="ADP77515.1"/>
    </source>
</evidence>
<keyword evidence="4" id="KW-1185">Reference proteome</keyword>
<dbReference type="PANTHER" id="PTHR10741">
    <property type="entry name" value="TRANSLIN AND TRANSLIN ASSOCIATED PROTEIN X"/>
    <property type="match status" value="1"/>
</dbReference>
<keyword evidence="2" id="KW-0175">Coiled coil</keyword>
<dbReference type="CDD" id="cd14820">
    <property type="entry name" value="TRAX"/>
    <property type="match status" value="1"/>
</dbReference>
<dbReference type="HOGENOM" id="CLU_099315_0_0_2"/>
<dbReference type="SUPFAM" id="SSF74784">
    <property type="entry name" value="Translin"/>
    <property type="match status" value="1"/>
</dbReference>
<proteinExistence type="predicted"/>
<evidence type="ECO:0000256" key="1">
    <source>
        <dbReference type="PIRSR" id="PIRSR602848-1"/>
    </source>
</evidence>
<accession>E3GYY3</accession>
<name>E3GYY3_METFV</name>
<protein>
    <submittedName>
        <fullName evidence="3">Translin</fullName>
    </submittedName>
</protein>
<evidence type="ECO:0000313" key="4">
    <source>
        <dbReference type="Proteomes" id="UP000002315"/>
    </source>
</evidence>
<dbReference type="AlphaFoldDB" id="E3GYY3"/>
<gene>
    <name evidence="3" type="ordered locus">Mfer_0716</name>
</gene>
<feature type="coiled-coil region" evidence="2">
    <location>
        <begin position="1"/>
        <end position="65"/>
    </location>
</feature>
<dbReference type="OrthoDB" id="26985at2157"/>
<evidence type="ECO:0000256" key="2">
    <source>
        <dbReference type="SAM" id="Coils"/>
    </source>
</evidence>
<reference evidence="3 4" key="1">
    <citation type="journal article" date="2010" name="Stand. Genomic Sci.">
        <title>Complete genome sequence of Methanothermus fervidus type strain (V24S).</title>
        <authorList>
            <person name="Anderson I."/>
            <person name="Djao O.D."/>
            <person name="Misra M."/>
            <person name="Chertkov O."/>
            <person name="Nolan M."/>
            <person name="Lucas S."/>
            <person name="Lapidus A."/>
            <person name="Del Rio T.G."/>
            <person name="Tice H."/>
            <person name="Cheng J.F."/>
            <person name="Tapia R."/>
            <person name="Han C."/>
            <person name="Goodwin L."/>
            <person name="Pitluck S."/>
            <person name="Liolios K."/>
            <person name="Ivanova N."/>
            <person name="Mavromatis K."/>
            <person name="Mikhailova N."/>
            <person name="Pati A."/>
            <person name="Brambilla E."/>
            <person name="Chen A."/>
            <person name="Palaniappan K."/>
            <person name="Land M."/>
            <person name="Hauser L."/>
            <person name="Chang Y.J."/>
            <person name="Jeffries C.D."/>
            <person name="Sikorski J."/>
            <person name="Spring S."/>
            <person name="Rohde M."/>
            <person name="Eichinger K."/>
            <person name="Huber H."/>
            <person name="Wirth R."/>
            <person name="Goker M."/>
            <person name="Detter J.C."/>
            <person name="Woyke T."/>
            <person name="Bristow J."/>
            <person name="Eisen J.A."/>
            <person name="Markowitz V."/>
            <person name="Hugenholtz P."/>
            <person name="Klenk H.P."/>
            <person name="Kyrpides N.C."/>
        </authorList>
    </citation>
    <scope>NUCLEOTIDE SEQUENCE [LARGE SCALE GENOMIC DNA]</scope>
    <source>
        <strain evidence="4">ATCC 43054 / DSM 2088 / JCM 10308 / V24 S</strain>
    </source>
</reference>
<dbReference type="GO" id="GO:0046872">
    <property type="term" value="F:metal ion binding"/>
    <property type="evidence" value="ECO:0007669"/>
    <property type="project" value="UniProtKB-KW"/>
</dbReference>
<dbReference type="STRING" id="523846.Mfer_0716"/>
<organism evidence="3 4">
    <name type="scientific">Methanothermus fervidus (strain ATCC 43054 / DSM 2088 / JCM 10308 / V24 S)</name>
    <dbReference type="NCBI Taxonomy" id="523846"/>
    <lineage>
        <taxon>Archaea</taxon>
        <taxon>Methanobacteriati</taxon>
        <taxon>Methanobacteriota</taxon>
        <taxon>Methanomada group</taxon>
        <taxon>Methanobacteria</taxon>
        <taxon>Methanobacteriales</taxon>
        <taxon>Methanothermaceae</taxon>
        <taxon>Methanothermus</taxon>
    </lineage>
</organism>
<dbReference type="InterPro" id="IPR002848">
    <property type="entry name" value="Translin_fam"/>
</dbReference>
<dbReference type="GO" id="GO:0043565">
    <property type="term" value="F:sequence-specific DNA binding"/>
    <property type="evidence" value="ECO:0007669"/>
    <property type="project" value="InterPro"/>
</dbReference>
<sequence>MKNVIKKIKKVLDKKDELREETLQITRKIIRLSGECIRALHKDELDLATEKLRNAEKLVKKLRKMLKDHPDLYYAGYVRNAHQEYVEALLFYNYINKKDFPLPEEIGIPESHYLLGIGDLIGELRRYFLEKLVKNDLDEAEKICNSIKNLHDELLIFDYPKGLINIRHKQDHARYILERTLEDLARAKTS</sequence>
<dbReference type="Gene3D" id="1.20.58.2140">
    <property type="match status" value="1"/>
</dbReference>
<keyword evidence="1" id="KW-0479">Metal-binding</keyword>
<dbReference type="Proteomes" id="UP000002315">
    <property type="component" value="Chromosome"/>
</dbReference>
<feature type="binding site" evidence="1">
    <location>
        <position position="123"/>
    </location>
    <ligand>
        <name>Mg(2+)</name>
        <dbReference type="ChEBI" id="CHEBI:18420"/>
    </ligand>
</feature>
<dbReference type="EMBL" id="CP002278">
    <property type="protein sequence ID" value="ADP77515.1"/>
    <property type="molecule type" value="Genomic_DNA"/>
</dbReference>
<dbReference type="KEGG" id="mfv:Mfer_0716"/>
<dbReference type="InterPro" id="IPR036081">
    <property type="entry name" value="Translin_sf"/>
</dbReference>
<feature type="binding site" evidence="1">
    <location>
        <position position="87"/>
    </location>
    <ligand>
        <name>Mg(2+)</name>
        <dbReference type="ChEBI" id="CHEBI:18420"/>
    </ligand>
</feature>
<keyword evidence="1" id="KW-0460">Magnesium</keyword>
<dbReference type="Pfam" id="PF01997">
    <property type="entry name" value="Translin"/>
    <property type="match status" value="1"/>
</dbReference>